<dbReference type="InterPro" id="IPR002525">
    <property type="entry name" value="Transp_IS110-like_N"/>
</dbReference>
<feature type="domain" description="Transposase IS116/IS110/IS902 C-terminal" evidence="2">
    <location>
        <begin position="210"/>
        <end position="290"/>
    </location>
</feature>
<dbReference type="GO" id="GO:0004803">
    <property type="term" value="F:transposase activity"/>
    <property type="evidence" value="ECO:0007669"/>
    <property type="project" value="InterPro"/>
</dbReference>
<dbReference type="Proteomes" id="UP000027154">
    <property type="component" value="Unassembled WGS sequence"/>
</dbReference>
<dbReference type="PANTHER" id="PTHR33055:SF3">
    <property type="entry name" value="PUTATIVE TRANSPOSASE FOR IS117-RELATED"/>
    <property type="match status" value="1"/>
</dbReference>
<evidence type="ECO:0000313" key="4">
    <source>
        <dbReference type="EMBL" id="KDC48849.1"/>
    </source>
</evidence>
<evidence type="ECO:0000313" key="6">
    <source>
        <dbReference type="Proteomes" id="UP000324162"/>
    </source>
</evidence>
<comment type="caution">
    <text evidence="3">The sequence shown here is derived from an EMBL/GenBank/DDBJ whole genome shotgun (WGS) entry which is preliminary data.</text>
</comment>
<protein>
    <submittedName>
        <fullName evidence="3 4">Transposase</fullName>
    </submittedName>
</protein>
<accession>A0AB73BHP4</accession>
<organism evidence="3 6">
    <name type="scientific">Pseudoalteromonas fuliginea</name>
    <dbReference type="NCBI Taxonomy" id="1872678"/>
    <lineage>
        <taxon>Bacteria</taxon>
        <taxon>Pseudomonadati</taxon>
        <taxon>Pseudomonadota</taxon>
        <taxon>Gammaproteobacteria</taxon>
        <taxon>Alteromonadales</taxon>
        <taxon>Pseudoalteromonadaceae</taxon>
        <taxon>Pseudoalteromonas</taxon>
    </lineage>
</organism>
<dbReference type="EMBL" id="SEUK01000048">
    <property type="protein sequence ID" value="KAA1160771.1"/>
    <property type="molecule type" value="Genomic_DNA"/>
</dbReference>
<sequence length="344" mass="38794">MKISTLSIDLAKNVFQVAGFNHHHKRECNKRLNRPKLNAFMANAPPCRVVMEACYSSHYWGRVFTSYGHTVDLIPAQHVTPFVRGNKNDSNDALAIYEASLRPNIKFVPIKTEAQQEILMLHKIRERLLQNRIAATNQLRGLLVDFGYVFPVGIKAFQQGIIALESDSELRPQLRIMVSDIYTEYKTLVKRIKAIEAMLTAHVERDTNAKILHSIPGVGVLNASAYAASIGNGQAFKSAKELGVWLGLTPKQYASGDKSKMSGITKRGNSYLRKQLIHGARALIARSHHKTDALSQWINQLREKKHFNCVVVATAHRLARLMWILLTKQTLYSPQFVQNTQKDA</sequence>
<dbReference type="InterPro" id="IPR047650">
    <property type="entry name" value="Transpos_IS110"/>
</dbReference>
<evidence type="ECO:0000313" key="5">
    <source>
        <dbReference type="Proteomes" id="UP000027154"/>
    </source>
</evidence>
<dbReference type="GO" id="GO:0003677">
    <property type="term" value="F:DNA binding"/>
    <property type="evidence" value="ECO:0007669"/>
    <property type="project" value="InterPro"/>
</dbReference>
<dbReference type="NCBIfam" id="NF033542">
    <property type="entry name" value="transpos_IS110"/>
    <property type="match status" value="1"/>
</dbReference>
<dbReference type="Proteomes" id="UP000324162">
    <property type="component" value="Unassembled WGS sequence"/>
</dbReference>
<dbReference type="Pfam" id="PF02371">
    <property type="entry name" value="Transposase_20"/>
    <property type="match status" value="1"/>
</dbReference>
<reference evidence="4 5" key="1">
    <citation type="submission" date="2014-04" db="EMBL/GenBank/DDBJ databases">
        <title>Pseudoalteromonas galatheae sp. nov., isolated from a deep-sea polychaete near Canal Concepcion, Chile.</title>
        <authorList>
            <person name="Machado H.R."/>
            <person name="Gram L."/>
            <person name="Vynne N.G."/>
        </authorList>
    </citation>
    <scope>NUCLEOTIDE SEQUENCE [LARGE SCALE GENOMIC DNA]</scope>
    <source>
        <strain evidence="4 5">KMM216</strain>
    </source>
</reference>
<dbReference type="GO" id="GO:0006313">
    <property type="term" value="P:DNA transposition"/>
    <property type="evidence" value="ECO:0007669"/>
    <property type="project" value="InterPro"/>
</dbReference>
<evidence type="ECO:0000313" key="3">
    <source>
        <dbReference type="EMBL" id="KAA1160771.1"/>
    </source>
</evidence>
<name>A0AB73BHP4_9GAMM</name>
<evidence type="ECO:0000259" key="2">
    <source>
        <dbReference type="Pfam" id="PF02371"/>
    </source>
</evidence>
<dbReference type="InterPro" id="IPR003346">
    <property type="entry name" value="Transposase_20"/>
</dbReference>
<dbReference type="Pfam" id="PF01548">
    <property type="entry name" value="DEDD_Tnp_IS110"/>
    <property type="match status" value="1"/>
</dbReference>
<dbReference type="EMBL" id="JJNZ01000082">
    <property type="protein sequence ID" value="KDC48849.1"/>
    <property type="molecule type" value="Genomic_DNA"/>
</dbReference>
<feature type="domain" description="Transposase IS110-like N-terminal" evidence="1">
    <location>
        <begin position="8"/>
        <end position="144"/>
    </location>
</feature>
<dbReference type="RefSeq" id="WP_033031807.1">
    <property type="nucleotide sequence ID" value="NZ_JJNZ01000082.1"/>
</dbReference>
<proteinExistence type="predicted"/>
<reference evidence="3 6" key="2">
    <citation type="submission" date="2019-01" db="EMBL/GenBank/DDBJ databases">
        <title>Genome sequences of marine Pseudoalteromonas species.</title>
        <authorList>
            <person name="Boraston A.B."/>
            <person name="Hehemann J.-H."/>
            <person name="Vickers C.J."/>
            <person name="Salama-Alber O."/>
            <person name="Abe K."/>
            <person name="Hettle A.J."/>
        </authorList>
    </citation>
    <scope>NUCLEOTIDE SEQUENCE [LARGE SCALE GENOMIC DNA]</scope>
    <source>
        <strain evidence="3 6">PS42</strain>
    </source>
</reference>
<gene>
    <name evidence="4" type="ORF">DC53_19080</name>
    <name evidence="3" type="ORF">EU508_10010</name>
</gene>
<dbReference type="AlphaFoldDB" id="A0AB73BHP4"/>
<dbReference type="PANTHER" id="PTHR33055">
    <property type="entry name" value="TRANSPOSASE FOR INSERTION SEQUENCE ELEMENT IS1111A"/>
    <property type="match status" value="1"/>
</dbReference>
<evidence type="ECO:0000259" key="1">
    <source>
        <dbReference type="Pfam" id="PF01548"/>
    </source>
</evidence>